<evidence type="ECO:0000313" key="2">
    <source>
        <dbReference type="EMBL" id="KAL0085600.1"/>
    </source>
</evidence>
<dbReference type="InterPro" id="IPR003595">
    <property type="entry name" value="Tyr_Pase_cat"/>
</dbReference>
<organism evidence="2 3">
    <name type="scientific">Phycomyces blakesleeanus</name>
    <dbReference type="NCBI Taxonomy" id="4837"/>
    <lineage>
        <taxon>Eukaryota</taxon>
        <taxon>Fungi</taxon>
        <taxon>Fungi incertae sedis</taxon>
        <taxon>Mucoromycota</taxon>
        <taxon>Mucoromycotina</taxon>
        <taxon>Mucoromycetes</taxon>
        <taxon>Mucorales</taxon>
        <taxon>Phycomycetaceae</taxon>
        <taxon>Phycomyces</taxon>
    </lineage>
</organism>
<dbReference type="InterPro" id="IPR029021">
    <property type="entry name" value="Prot-tyrosine_phosphatase-like"/>
</dbReference>
<accession>A0ABR3B2M0</accession>
<gene>
    <name evidence="2" type="ORF">J3Q64DRAFT_1105076</name>
</gene>
<dbReference type="Proteomes" id="UP001448207">
    <property type="component" value="Unassembled WGS sequence"/>
</dbReference>
<dbReference type="InterPro" id="IPR000340">
    <property type="entry name" value="Dual-sp_phosphatase_cat-dom"/>
</dbReference>
<dbReference type="InterPro" id="IPR000387">
    <property type="entry name" value="Tyr_Pase_dom"/>
</dbReference>
<dbReference type="Gene3D" id="3.90.190.10">
    <property type="entry name" value="Protein tyrosine phosphatase superfamily"/>
    <property type="match status" value="1"/>
</dbReference>
<dbReference type="Pfam" id="PF00782">
    <property type="entry name" value="DSPc"/>
    <property type="match status" value="1"/>
</dbReference>
<keyword evidence="3" id="KW-1185">Reference proteome</keyword>
<proteinExistence type="predicted"/>
<dbReference type="InterPro" id="IPR020422">
    <property type="entry name" value="TYR_PHOSPHATASE_DUAL_dom"/>
</dbReference>
<name>A0ABR3B2M0_PHYBL</name>
<dbReference type="SMART" id="SM00404">
    <property type="entry name" value="PTPc_motif"/>
    <property type="match status" value="1"/>
</dbReference>
<dbReference type="EMBL" id="JBCLYO010000010">
    <property type="protein sequence ID" value="KAL0085600.1"/>
    <property type="molecule type" value="Genomic_DNA"/>
</dbReference>
<dbReference type="InterPro" id="IPR050561">
    <property type="entry name" value="PTP"/>
</dbReference>
<protein>
    <submittedName>
        <fullName evidence="2">Protein-tyrosine phosphatase-like protein</fullName>
    </submittedName>
</protein>
<comment type="caution">
    <text evidence="2">The sequence shown here is derived from an EMBL/GenBank/DDBJ whole genome shotgun (WGS) entry which is preliminary data.</text>
</comment>
<dbReference type="SMART" id="SM00195">
    <property type="entry name" value="DSPc"/>
    <property type="match status" value="1"/>
</dbReference>
<feature type="domain" description="Tyrosine specific protein phosphatases" evidence="1">
    <location>
        <begin position="169"/>
        <end position="227"/>
    </location>
</feature>
<dbReference type="PANTHER" id="PTHR23339">
    <property type="entry name" value="TYROSINE SPECIFIC PROTEIN PHOSPHATASE AND DUAL SPECIFICITY PROTEIN PHOSPHATASE"/>
    <property type="match status" value="1"/>
</dbReference>
<evidence type="ECO:0000259" key="1">
    <source>
        <dbReference type="PROSITE" id="PS50056"/>
    </source>
</evidence>
<sequence>MSTESLPCTDVNIPTTTTKPCSNRTQPKTSITHPINISWMIPLEALTYLSISPLPPNLDLNDLASFPSLVIEPTEPTAIWGNMALSSCPGKKVRLSGPVRGRAAINRDLDLDFERMASFNITAIVCCLDDNELDFLGASWPDYIQAAKTHHLEVIRLPMAEGGCPSTLQEVHEAIQCINKNIQHGQNVLAHCRGGVGRAGLFACCWLLENRLCLTAERAILYVRTRRSAKAIETMRQAEFIIHYARFVNQRAYQLPTTNLPLQMTHTEHTLSVPSLTDIANLERQIYENERLLLQTTYPIQLIQPNSE</sequence>
<evidence type="ECO:0000313" key="3">
    <source>
        <dbReference type="Proteomes" id="UP001448207"/>
    </source>
</evidence>
<dbReference type="PROSITE" id="PS50056">
    <property type="entry name" value="TYR_PHOSPHATASE_2"/>
    <property type="match status" value="1"/>
</dbReference>
<reference evidence="2 3" key="1">
    <citation type="submission" date="2024-04" db="EMBL/GenBank/DDBJ databases">
        <title>Symmetric and asymmetric DNA N6-adenine methylation regulates different biological responses in Mucorales.</title>
        <authorList>
            <consortium name="Lawrence Berkeley National Laboratory"/>
            <person name="Lax C."/>
            <person name="Mondo S.J."/>
            <person name="Osorio-Concepcion M."/>
            <person name="Muszewska A."/>
            <person name="Corrochano-Luque M."/>
            <person name="Gutierrez G."/>
            <person name="Riley R."/>
            <person name="Lipzen A."/>
            <person name="Guo J."/>
            <person name="Hundley H."/>
            <person name="Amirebrahimi M."/>
            <person name="Ng V."/>
            <person name="Lorenzo-Gutierrez D."/>
            <person name="Binder U."/>
            <person name="Yang J."/>
            <person name="Song Y."/>
            <person name="Canovas D."/>
            <person name="Navarro E."/>
            <person name="Freitag M."/>
            <person name="Gabaldon T."/>
            <person name="Grigoriev I.V."/>
            <person name="Corrochano L.M."/>
            <person name="Nicolas F.E."/>
            <person name="Garre V."/>
        </authorList>
    </citation>
    <scope>NUCLEOTIDE SEQUENCE [LARGE SCALE GENOMIC DNA]</scope>
    <source>
        <strain evidence="2 3">L51</strain>
    </source>
</reference>
<dbReference type="SUPFAM" id="SSF52799">
    <property type="entry name" value="(Phosphotyrosine protein) phosphatases II"/>
    <property type="match status" value="1"/>
</dbReference>